<dbReference type="Proteomes" id="UP001500795">
    <property type="component" value="Unassembled WGS sequence"/>
</dbReference>
<protein>
    <submittedName>
        <fullName evidence="1">Uncharacterized protein</fullName>
    </submittedName>
</protein>
<dbReference type="EMBL" id="BAABCX010000001">
    <property type="protein sequence ID" value="GAA3533783.1"/>
    <property type="molecule type" value="Genomic_DNA"/>
</dbReference>
<comment type="caution">
    <text evidence="1">The sequence shown here is derived from an EMBL/GenBank/DDBJ whole genome shotgun (WGS) entry which is preliminary data.</text>
</comment>
<name>A0ABP6VEU6_9GAMM</name>
<organism evidence="1 2">
    <name type="scientific">Zobellella aerophila</name>
    <dbReference type="NCBI Taxonomy" id="870480"/>
    <lineage>
        <taxon>Bacteria</taxon>
        <taxon>Pseudomonadati</taxon>
        <taxon>Pseudomonadota</taxon>
        <taxon>Gammaproteobacteria</taxon>
        <taxon>Aeromonadales</taxon>
        <taxon>Aeromonadaceae</taxon>
        <taxon>Zobellella</taxon>
    </lineage>
</organism>
<accession>A0ABP6VEU6</accession>
<keyword evidence="2" id="KW-1185">Reference proteome</keyword>
<sequence>MSFVIFRKYFSIWRACCDPDISDAVPNDNAHLKEQFNEGGAAAACRGLGHGAE</sequence>
<reference evidence="2" key="1">
    <citation type="journal article" date="2019" name="Int. J. Syst. Evol. Microbiol.">
        <title>The Global Catalogue of Microorganisms (GCM) 10K type strain sequencing project: providing services to taxonomists for standard genome sequencing and annotation.</title>
        <authorList>
            <consortium name="The Broad Institute Genomics Platform"/>
            <consortium name="The Broad Institute Genome Sequencing Center for Infectious Disease"/>
            <person name="Wu L."/>
            <person name="Ma J."/>
        </authorList>
    </citation>
    <scope>NUCLEOTIDE SEQUENCE [LARGE SCALE GENOMIC DNA]</scope>
    <source>
        <strain evidence="2">JCM 17110</strain>
    </source>
</reference>
<evidence type="ECO:0000313" key="1">
    <source>
        <dbReference type="EMBL" id="GAA3533783.1"/>
    </source>
</evidence>
<gene>
    <name evidence="1" type="ORF">GCM10022394_11580</name>
</gene>
<proteinExistence type="predicted"/>
<evidence type="ECO:0000313" key="2">
    <source>
        <dbReference type="Proteomes" id="UP001500795"/>
    </source>
</evidence>